<gene>
    <name evidence="2" type="ORF">RB653_005807</name>
</gene>
<protein>
    <submittedName>
        <fullName evidence="2">Uncharacterized protein</fullName>
    </submittedName>
</protein>
<evidence type="ECO:0000256" key="1">
    <source>
        <dbReference type="SAM" id="SignalP"/>
    </source>
</evidence>
<name>A0AAN7U201_9MYCE</name>
<organism evidence="2 3">
    <name type="scientific">Dictyostelium firmibasis</name>
    <dbReference type="NCBI Taxonomy" id="79012"/>
    <lineage>
        <taxon>Eukaryota</taxon>
        <taxon>Amoebozoa</taxon>
        <taxon>Evosea</taxon>
        <taxon>Eumycetozoa</taxon>
        <taxon>Dictyostelia</taxon>
        <taxon>Dictyosteliales</taxon>
        <taxon>Dictyosteliaceae</taxon>
        <taxon>Dictyostelium</taxon>
    </lineage>
</organism>
<feature type="signal peptide" evidence="1">
    <location>
        <begin position="1"/>
        <end position="22"/>
    </location>
</feature>
<reference evidence="2 3" key="1">
    <citation type="submission" date="2023-11" db="EMBL/GenBank/DDBJ databases">
        <title>Dfirmibasis_genome.</title>
        <authorList>
            <person name="Edelbroek B."/>
            <person name="Kjellin J."/>
            <person name="Jerlstrom-Hultqvist J."/>
            <person name="Soderbom F."/>
        </authorList>
    </citation>
    <scope>NUCLEOTIDE SEQUENCE [LARGE SCALE GENOMIC DNA]</scope>
    <source>
        <strain evidence="2 3">TNS-C-14</strain>
    </source>
</reference>
<evidence type="ECO:0000313" key="2">
    <source>
        <dbReference type="EMBL" id="KAK5584199.1"/>
    </source>
</evidence>
<dbReference type="Proteomes" id="UP001344447">
    <property type="component" value="Unassembled WGS sequence"/>
</dbReference>
<dbReference type="AlphaFoldDB" id="A0AAN7U201"/>
<keyword evidence="3" id="KW-1185">Reference proteome</keyword>
<keyword evidence="1" id="KW-0732">Signal</keyword>
<feature type="chain" id="PRO_5042943827" evidence="1">
    <location>
        <begin position="23"/>
        <end position="333"/>
    </location>
</feature>
<dbReference type="EMBL" id="JAVFKY010000001">
    <property type="protein sequence ID" value="KAK5584199.1"/>
    <property type="molecule type" value="Genomic_DNA"/>
</dbReference>
<accession>A0AAN7U201</accession>
<sequence length="333" mass="37485">MNKNILLFLMIFVFSFGTVVKCSNNYLFSITSSYIPESGQLISIYDATAMTKFSTISINIEYQILSILSVDLEHHEMVLLGYSNYTNKEAMVQFNMNNLKISVLTEVDNGVVSNFTNNIQPASFIDKSALSVGLINEDRVPSIIEWDFSSGSLINSTLRLPYYNDAIYTAPPFYAYSELNDMVYVLYETNRHPSENASLAKFKHSNPKDIHVSFDIKGLDINDTIIVFTNPSGDVFAVTSYDSARIGICKINFKLSSCDLVETFVVGFDYQQQGYTPAFLSCDGSKLILVGNLNSPSTPFFVVDTTSFSMSMFYLPNDWSTHSLDTYTFFNYL</sequence>
<evidence type="ECO:0000313" key="3">
    <source>
        <dbReference type="Proteomes" id="UP001344447"/>
    </source>
</evidence>
<comment type="caution">
    <text evidence="2">The sequence shown here is derived from an EMBL/GenBank/DDBJ whole genome shotgun (WGS) entry which is preliminary data.</text>
</comment>
<proteinExistence type="predicted"/>